<dbReference type="PANTHER" id="PTHR21198">
    <property type="entry name" value="GLUTAMATE RACEMASE"/>
    <property type="match status" value="1"/>
</dbReference>
<sequence length="234" mass="25703">MRKLGIIGGKSWVSTATYYDHINRIVQKRAAPMASAPLLIESLDFCQLYALREERDWQRAASVLIESAKRLEGAGAEGLIIGANSMHRLYDDVAVSVNIPILHIAEYVGLAMKLAGVTSAALLGTRNVMTESFYRKRLVAHGIDLLPPNLDYVEMLDRIIYDELMVGKVTREAERTLKTIITNKAQEGAGAVVLACTELDLVVDVDANVLPIFDSTRIHCEAAADWILHQEAGG</sequence>
<comment type="similarity">
    <text evidence="1">Belongs to the aspartate/glutamate racemases family.</text>
</comment>
<protein>
    <submittedName>
        <fullName evidence="3">Amino acid racemase</fullName>
        <ecNumber evidence="3">5.1.1.-</ecNumber>
    </submittedName>
</protein>
<dbReference type="NCBIfam" id="TIGR00035">
    <property type="entry name" value="asp_race"/>
    <property type="match status" value="1"/>
</dbReference>
<evidence type="ECO:0000256" key="1">
    <source>
        <dbReference type="ARBA" id="ARBA00007847"/>
    </source>
</evidence>
<dbReference type="EC" id="5.1.1.-" evidence="3"/>
<evidence type="ECO:0000256" key="2">
    <source>
        <dbReference type="ARBA" id="ARBA00023235"/>
    </source>
</evidence>
<dbReference type="AlphaFoldDB" id="A0A6I4UHH7"/>
<organism evidence="3 4">
    <name type="scientific">Erythrobacter ramosus</name>
    <dbReference type="NCBI Taxonomy" id="35811"/>
    <lineage>
        <taxon>Bacteria</taxon>
        <taxon>Pseudomonadati</taxon>
        <taxon>Pseudomonadota</taxon>
        <taxon>Alphaproteobacteria</taxon>
        <taxon>Sphingomonadales</taxon>
        <taxon>Erythrobacteraceae</taxon>
        <taxon>Erythrobacter/Porphyrobacter group</taxon>
        <taxon>Erythrobacter</taxon>
    </lineage>
</organism>
<evidence type="ECO:0000313" key="4">
    <source>
        <dbReference type="Proteomes" id="UP000430021"/>
    </source>
</evidence>
<dbReference type="RefSeq" id="WP_160760511.1">
    <property type="nucleotide sequence ID" value="NZ_WTYB01000002.1"/>
</dbReference>
<keyword evidence="2 3" id="KW-0413">Isomerase</keyword>
<dbReference type="InterPro" id="IPR001920">
    <property type="entry name" value="Asp/Glu_race"/>
</dbReference>
<name>A0A6I4UHH7_9SPHN</name>
<dbReference type="OrthoDB" id="9803739at2"/>
<dbReference type="GO" id="GO:0047661">
    <property type="term" value="F:amino-acid racemase activity"/>
    <property type="evidence" value="ECO:0007669"/>
    <property type="project" value="InterPro"/>
</dbReference>
<dbReference type="Gene3D" id="3.40.50.1860">
    <property type="match status" value="2"/>
</dbReference>
<dbReference type="Proteomes" id="UP000430021">
    <property type="component" value="Unassembled WGS sequence"/>
</dbReference>
<comment type="caution">
    <text evidence="3">The sequence shown here is derived from an EMBL/GenBank/DDBJ whole genome shotgun (WGS) entry which is preliminary data.</text>
</comment>
<gene>
    <name evidence="3" type="ORF">GRI59_06915</name>
</gene>
<reference evidence="3 4" key="1">
    <citation type="submission" date="2019-12" db="EMBL/GenBank/DDBJ databases">
        <title>Genomic-based taxomic classification of the family Erythrobacteraceae.</title>
        <authorList>
            <person name="Xu L."/>
        </authorList>
    </citation>
    <scope>NUCLEOTIDE SEQUENCE [LARGE SCALE GENOMIC DNA]</scope>
    <source>
        <strain evidence="3 4">JCM 10282</strain>
    </source>
</reference>
<dbReference type="InterPro" id="IPR004380">
    <property type="entry name" value="Asp_race"/>
</dbReference>
<proteinExistence type="inferred from homology"/>
<dbReference type="Pfam" id="PF01177">
    <property type="entry name" value="Asp_Glu_race"/>
    <property type="match status" value="1"/>
</dbReference>
<dbReference type="EMBL" id="WTYB01000002">
    <property type="protein sequence ID" value="MXP38342.1"/>
    <property type="molecule type" value="Genomic_DNA"/>
</dbReference>
<dbReference type="InterPro" id="IPR015942">
    <property type="entry name" value="Asp/Glu/hydantoin_racemase"/>
</dbReference>
<evidence type="ECO:0000313" key="3">
    <source>
        <dbReference type="EMBL" id="MXP38342.1"/>
    </source>
</evidence>
<dbReference type="PANTHER" id="PTHR21198:SF7">
    <property type="entry name" value="ASPARTATE-GLUTAMATE RACEMASE FAMILY"/>
    <property type="match status" value="1"/>
</dbReference>
<accession>A0A6I4UHH7</accession>
<dbReference type="SUPFAM" id="SSF53681">
    <property type="entry name" value="Aspartate/glutamate racemase"/>
    <property type="match status" value="2"/>
</dbReference>